<dbReference type="EMBL" id="LUGH01000363">
    <property type="protein sequence ID" value="OBZ85758.1"/>
    <property type="molecule type" value="Genomic_DNA"/>
</dbReference>
<organism evidence="4 5">
    <name type="scientific">Choanephora cucurbitarum</name>
    <dbReference type="NCBI Taxonomy" id="101091"/>
    <lineage>
        <taxon>Eukaryota</taxon>
        <taxon>Fungi</taxon>
        <taxon>Fungi incertae sedis</taxon>
        <taxon>Mucoromycota</taxon>
        <taxon>Mucoromycotina</taxon>
        <taxon>Mucoromycetes</taxon>
        <taxon>Mucorales</taxon>
        <taxon>Mucorineae</taxon>
        <taxon>Choanephoraceae</taxon>
        <taxon>Choanephoroideae</taxon>
        <taxon>Choanephora</taxon>
    </lineage>
</organism>
<sequence>MTNIQSTKSILRQTQDPQQPTSWFSKLNTDLNPTPRLGFFGSFRKSTEDRSIDDELKPTSIRRVRFPIQMTTEYVFKRDDLVSQKVSVVTEPIQIGSCAQLLTLYELICRQKQEPTLDKLVTTLIAQPEATSLTRLDLSNQPLDPSNMKPFCDLLSIDFGLRELVLDNCGLEDETIKILAHSLLDHDRITHLSLARSKITHHGFRYLAIYLKESTRLVSLDLSYTQPDKKSIQYLTAATIKQQTNAFTLILDGCPLKAVHLEVLASSIRKPDSTLRNLSMTGQHRLLNQQAALSIGIMLRDYDNDQLVGLSQLTLDGQEMDAYGIQYIAQALRRNRQLKSLSMRSCKIDAKSCHLLGEALKYNQHLQQLDIACNPLCQPQLEGINQLAQALNINLSLKSLCLAETNLSTEAMIVLAESLPQNKSLVRLDVAGNHAIQMAGFMALAASLQMNSTITYVDVHTLDNDHDMMMLHHQMLAKCTQNAQSKQQNSTQPPIQAVARLTLEERLAAAVTRGKTMPKEVAEDNTKKQKGKKDEEEQWIQQAITYTESLEQSDRAALDQSKRFQQFLCTKIPQLPDTSPHLELLLAVNDRLTTAIEQFKEKTEPLKETVSATFEIGDDDDDFDEKNDRLKELRDEFEAEEGAVFLKAKKQN</sequence>
<dbReference type="PANTHER" id="PTHR24111">
    <property type="entry name" value="LEUCINE-RICH REPEAT-CONTAINING PROTEIN 34"/>
    <property type="match status" value="1"/>
</dbReference>
<dbReference type="AlphaFoldDB" id="A0A1C7N9X9"/>
<evidence type="ECO:0000313" key="5">
    <source>
        <dbReference type="Proteomes" id="UP000093000"/>
    </source>
</evidence>
<feature type="region of interest" description="Disordered" evidence="3">
    <location>
        <begin position="517"/>
        <end position="536"/>
    </location>
</feature>
<comment type="caution">
    <text evidence="4">The sequence shown here is derived from an EMBL/GenBank/DDBJ whole genome shotgun (WGS) entry which is preliminary data.</text>
</comment>
<reference evidence="4 5" key="1">
    <citation type="submission" date="2016-03" db="EMBL/GenBank/DDBJ databases">
        <title>Choanephora cucurbitarum.</title>
        <authorList>
            <person name="Min B."/>
            <person name="Park H."/>
            <person name="Park J.-H."/>
            <person name="Shin H.-D."/>
            <person name="Choi I.-G."/>
        </authorList>
    </citation>
    <scope>NUCLEOTIDE SEQUENCE [LARGE SCALE GENOMIC DNA]</scope>
    <source>
        <strain evidence="4 5">KUS-F28377</strain>
    </source>
</reference>
<proteinExistence type="predicted"/>
<dbReference type="InParanoid" id="A0A1C7N9X9"/>
<evidence type="ECO:0000256" key="2">
    <source>
        <dbReference type="SAM" id="Coils"/>
    </source>
</evidence>
<gene>
    <name evidence="4" type="primary">NLRC3_0</name>
    <name evidence="4" type="ORF">A0J61_06199</name>
</gene>
<keyword evidence="2" id="KW-0175">Coiled coil</keyword>
<evidence type="ECO:0000256" key="1">
    <source>
        <dbReference type="ARBA" id="ARBA00022737"/>
    </source>
</evidence>
<dbReference type="STRING" id="101091.A0A1C7N9X9"/>
<keyword evidence="1" id="KW-0677">Repeat</keyword>
<dbReference type="Gene3D" id="3.80.10.10">
    <property type="entry name" value="Ribonuclease Inhibitor"/>
    <property type="match status" value="3"/>
</dbReference>
<dbReference type="PANTHER" id="PTHR24111:SF0">
    <property type="entry name" value="LEUCINE-RICH REPEAT-CONTAINING PROTEIN"/>
    <property type="match status" value="1"/>
</dbReference>
<dbReference type="OrthoDB" id="120976at2759"/>
<feature type="region of interest" description="Disordered" evidence="3">
    <location>
        <begin position="1"/>
        <end position="27"/>
    </location>
</feature>
<protein>
    <submittedName>
        <fullName evidence="4">Protein NLRC3</fullName>
    </submittedName>
</protein>
<accession>A0A1C7N9X9</accession>
<name>A0A1C7N9X9_9FUNG</name>
<dbReference type="SMART" id="SM00368">
    <property type="entry name" value="LRR_RI"/>
    <property type="match status" value="6"/>
</dbReference>
<evidence type="ECO:0000313" key="4">
    <source>
        <dbReference type="EMBL" id="OBZ85758.1"/>
    </source>
</evidence>
<dbReference type="SUPFAM" id="SSF52047">
    <property type="entry name" value="RNI-like"/>
    <property type="match status" value="1"/>
</dbReference>
<feature type="compositionally biased region" description="Basic and acidic residues" evidence="3">
    <location>
        <begin position="517"/>
        <end position="535"/>
    </location>
</feature>
<keyword evidence="5" id="KW-1185">Reference proteome</keyword>
<dbReference type="InterPro" id="IPR032675">
    <property type="entry name" value="LRR_dom_sf"/>
</dbReference>
<dbReference type="Proteomes" id="UP000093000">
    <property type="component" value="Unassembled WGS sequence"/>
</dbReference>
<feature type="coiled-coil region" evidence="2">
    <location>
        <begin position="582"/>
        <end position="643"/>
    </location>
</feature>
<evidence type="ECO:0000256" key="3">
    <source>
        <dbReference type="SAM" id="MobiDB-lite"/>
    </source>
</evidence>
<dbReference type="InterPro" id="IPR052201">
    <property type="entry name" value="LRR-containing_regulator"/>
</dbReference>